<comment type="subcellular location">
    <subcellularLocation>
        <location evidence="1">Membrane</location>
    </subcellularLocation>
</comment>
<keyword evidence="2 5" id="KW-0812">Transmembrane</keyword>
<dbReference type="Pfam" id="PF23489">
    <property type="entry name" value="V-ATPase_su_f"/>
    <property type="match status" value="1"/>
</dbReference>
<keyword evidence="4 5" id="KW-0472">Membrane</keyword>
<evidence type="ECO:0000256" key="5">
    <source>
        <dbReference type="SAM" id="Phobius"/>
    </source>
</evidence>
<evidence type="ECO:0000256" key="4">
    <source>
        <dbReference type="ARBA" id="ARBA00023136"/>
    </source>
</evidence>
<keyword evidence="3 5" id="KW-1133">Transmembrane helix</keyword>
<protein>
    <recommendedName>
        <fullName evidence="8">MARVEL domain-containing protein</fullName>
    </recommendedName>
</protein>
<reference evidence="6 7" key="1">
    <citation type="submission" date="2024-03" db="EMBL/GenBank/DDBJ databases">
        <title>Complete genome sequence of the green alga Chloropicon roscoffensis RCC1871.</title>
        <authorList>
            <person name="Lemieux C."/>
            <person name="Pombert J.-F."/>
            <person name="Otis C."/>
            <person name="Turmel M."/>
        </authorList>
    </citation>
    <scope>NUCLEOTIDE SEQUENCE [LARGE SCALE GENOMIC DNA]</scope>
    <source>
        <strain evidence="6 7">RCC1871</strain>
    </source>
</reference>
<name>A0AAX4PAE4_9CHLO</name>
<evidence type="ECO:0008006" key="8">
    <source>
        <dbReference type="Google" id="ProtNLM"/>
    </source>
</evidence>
<dbReference type="InterPro" id="IPR056552">
    <property type="entry name" value="Ribonucl_Kappa"/>
</dbReference>
<dbReference type="Proteomes" id="UP001472866">
    <property type="component" value="Chromosome 07"/>
</dbReference>
<sequence length="86" mass="9537">MGFFDKIFFGPFCSLFCTGMSIFGIITLITLGSLIKSEYAYTGVYFEDAEARSATVSGCFTAAVVYVAFLGWSGISILYNKRRRKL</sequence>
<feature type="transmembrane region" description="Helical" evidence="5">
    <location>
        <begin position="55"/>
        <end position="79"/>
    </location>
</feature>
<feature type="transmembrane region" description="Helical" evidence="5">
    <location>
        <begin position="12"/>
        <end position="35"/>
    </location>
</feature>
<evidence type="ECO:0000256" key="1">
    <source>
        <dbReference type="ARBA" id="ARBA00004370"/>
    </source>
</evidence>
<organism evidence="6 7">
    <name type="scientific">Chloropicon roscoffensis</name>
    <dbReference type="NCBI Taxonomy" id="1461544"/>
    <lineage>
        <taxon>Eukaryota</taxon>
        <taxon>Viridiplantae</taxon>
        <taxon>Chlorophyta</taxon>
        <taxon>Chloropicophyceae</taxon>
        <taxon>Chloropicales</taxon>
        <taxon>Chloropicaceae</taxon>
        <taxon>Chloropicon</taxon>
    </lineage>
</organism>
<dbReference type="GO" id="GO:0016020">
    <property type="term" value="C:membrane"/>
    <property type="evidence" value="ECO:0007669"/>
    <property type="project" value="UniProtKB-SubCell"/>
</dbReference>
<keyword evidence="7" id="KW-1185">Reference proteome</keyword>
<evidence type="ECO:0000313" key="7">
    <source>
        <dbReference type="Proteomes" id="UP001472866"/>
    </source>
</evidence>
<dbReference type="EMBL" id="CP151507">
    <property type="protein sequence ID" value="WZN63194.1"/>
    <property type="molecule type" value="Genomic_DNA"/>
</dbReference>
<accession>A0AAX4PAE4</accession>
<evidence type="ECO:0000313" key="6">
    <source>
        <dbReference type="EMBL" id="WZN63194.1"/>
    </source>
</evidence>
<evidence type="ECO:0000256" key="2">
    <source>
        <dbReference type="ARBA" id="ARBA00022692"/>
    </source>
</evidence>
<proteinExistence type="predicted"/>
<evidence type="ECO:0000256" key="3">
    <source>
        <dbReference type="ARBA" id="ARBA00022989"/>
    </source>
</evidence>
<gene>
    <name evidence="6" type="ORF">HKI87_07g47390</name>
</gene>
<dbReference type="AlphaFoldDB" id="A0AAX4PAE4"/>